<sequence length="157" mass="17146">MDRSKPMPLKLLLLLLLLLEDHVGGVDLFLVDEQIVFVRLALLLQQVEFAFVLVGRQVSAPLVKTVGAVDGVGGEHVRWKFVVEKVGADQVGLHGQLVRLEKLSLREVVGEQAVGRRRAGEVERHFGGPGRLRALQAAGGRLAVHPVELARVFVLEG</sequence>
<reference evidence="2 3" key="1">
    <citation type="journal article" date="2018" name="Sci. Rep.">
        <title>Genomic signatures of local adaptation to the degree of environmental predictability in rotifers.</title>
        <authorList>
            <person name="Franch-Gras L."/>
            <person name="Hahn C."/>
            <person name="Garcia-Roger E.M."/>
            <person name="Carmona M.J."/>
            <person name="Serra M."/>
            <person name="Gomez A."/>
        </authorList>
    </citation>
    <scope>NUCLEOTIDE SEQUENCE [LARGE SCALE GENOMIC DNA]</scope>
    <source>
        <strain evidence="2">HYR1</strain>
    </source>
</reference>
<gene>
    <name evidence="2" type="ORF">BpHYR1_022640</name>
</gene>
<evidence type="ECO:0000313" key="3">
    <source>
        <dbReference type="Proteomes" id="UP000276133"/>
    </source>
</evidence>
<organism evidence="2 3">
    <name type="scientific">Brachionus plicatilis</name>
    <name type="common">Marine rotifer</name>
    <name type="synonym">Brachionus muelleri</name>
    <dbReference type="NCBI Taxonomy" id="10195"/>
    <lineage>
        <taxon>Eukaryota</taxon>
        <taxon>Metazoa</taxon>
        <taxon>Spiralia</taxon>
        <taxon>Gnathifera</taxon>
        <taxon>Rotifera</taxon>
        <taxon>Eurotatoria</taxon>
        <taxon>Monogononta</taxon>
        <taxon>Pseudotrocha</taxon>
        <taxon>Ploima</taxon>
        <taxon>Brachionidae</taxon>
        <taxon>Brachionus</taxon>
    </lineage>
</organism>
<dbReference type="Proteomes" id="UP000276133">
    <property type="component" value="Unassembled WGS sequence"/>
</dbReference>
<evidence type="ECO:0000256" key="1">
    <source>
        <dbReference type="SAM" id="SignalP"/>
    </source>
</evidence>
<name>A0A3M7QFM6_BRAPC</name>
<comment type="caution">
    <text evidence="2">The sequence shown here is derived from an EMBL/GenBank/DDBJ whole genome shotgun (WGS) entry which is preliminary data.</text>
</comment>
<proteinExistence type="predicted"/>
<evidence type="ECO:0000313" key="2">
    <source>
        <dbReference type="EMBL" id="RNA10022.1"/>
    </source>
</evidence>
<dbReference type="AlphaFoldDB" id="A0A3M7QFM6"/>
<dbReference type="EMBL" id="REGN01006318">
    <property type="protein sequence ID" value="RNA10022.1"/>
    <property type="molecule type" value="Genomic_DNA"/>
</dbReference>
<keyword evidence="3" id="KW-1185">Reference proteome</keyword>
<feature type="chain" id="PRO_5018045469" description="Secreted protein" evidence="1">
    <location>
        <begin position="26"/>
        <end position="157"/>
    </location>
</feature>
<feature type="signal peptide" evidence="1">
    <location>
        <begin position="1"/>
        <end position="25"/>
    </location>
</feature>
<keyword evidence="1" id="KW-0732">Signal</keyword>
<evidence type="ECO:0008006" key="4">
    <source>
        <dbReference type="Google" id="ProtNLM"/>
    </source>
</evidence>
<accession>A0A3M7QFM6</accession>
<protein>
    <recommendedName>
        <fullName evidence="4">Secreted protein</fullName>
    </recommendedName>
</protein>